<sequence length="174" mass="18439">MFYITEGRENIEKSVLPLSDNPVSIAFCESFIIASGSSVFSRGSDFRGCLGLGRRSSESEFTEISGLNHKIISASAGGAHSLFITSEGKVLVCGDNVYGELFTTEPGYPISTPSETTIRGGASFVIAGGGASVVFVGTEPPANTPNRRINEKVKHETSGKVTDLISPKLEKCEK</sequence>
<dbReference type="EMBL" id="JAPFFF010000021">
    <property type="protein sequence ID" value="KAK8854142.1"/>
    <property type="molecule type" value="Genomic_DNA"/>
</dbReference>
<accession>A0ABR2HXW5</accession>
<dbReference type="Proteomes" id="UP001470230">
    <property type="component" value="Unassembled WGS sequence"/>
</dbReference>
<dbReference type="Pfam" id="PF13540">
    <property type="entry name" value="RCC1_2"/>
    <property type="match status" value="1"/>
</dbReference>
<evidence type="ECO:0000313" key="3">
    <source>
        <dbReference type="Proteomes" id="UP001470230"/>
    </source>
</evidence>
<dbReference type="PROSITE" id="PS50012">
    <property type="entry name" value="RCC1_3"/>
    <property type="match status" value="1"/>
</dbReference>
<protein>
    <submittedName>
        <fullName evidence="2">Protein rcc2</fullName>
    </submittedName>
</protein>
<evidence type="ECO:0000313" key="2">
    <source>
        <dbReference type="EMBL" id="KAK8854142.1"/>
    </source>
</evidence>
<gene>
    <name evidence="2" type="ORF">M9Y10_016699</name>
</gene>
<proteinExistence type="predicted"/>
<evidence type="ECO:0000256" key="1">
    <source>
        <dbReference type="PROSITE-ProRule" id="PRU00235"/>
    </source>
</evidence>
<keyword evidence="3" id="KW-1185">Reference proteome</keyword>
<organism evidence="2 3">
    <name type="scientific">Tritrichomonas musculus</name>
    <dbReference type="NCBI Taxonomy" id="1915356"/>
    <lineage>
        <taxon>Eukaryota</taxon>
        <taxon>Metamonada</taxon>
        <taxon>Parabasalia</taxon>
        <taxon>Tritrichomonadida</taxon>
        <taxon>Tritrichomonadidae</taxon>
        <taxon>Tritrichomonas</taxon>
    </lineage>
</organism>
<comment type="caution">
    <text evidence="2">The sequence shown here is derived from an EMBL/GenBank/DDBJ whole genome shotgun (WGS) entry which is preliminary data.</text>
</comment>
<dbReference type="SUPFAM" id="SSF50985">
    <property type="entry name" value="RCC1/BLIP-II"/>
    <property type="match status" value="1"/>
</dbReference>
<feature type="repeat" description="RCC1" evidence="1">
    <location>
        <begin position="37"/>
        <end position="87"/>
    </location>
</feature>
<dbReference type="Gene3D" id="2.130.10.30">
    <property type="entry name" value="Regulator of chromosome condensation 1/beta-lactamase-inhibitor protein II"/>
    <property type="match status" value="1"/>
</dbReference>
<dbReference type="InterPro" id="IPR000408">
    <property type="entry name" value="Reg_chr_condens"/>
</dbReference>
<dbReference type="InterPro" id="IPR009091">
    <property type="entry name" value="RCC1/BLIP-II"/>
</dbReference>
<reference evidence="2 3" key="1">
    <citation type="submission" date="2024-04" db="EMBL/GenBank/DDBJ databases">
        <title>Tritrichomonas musculus Genome.</title>
        <authorList>
            <person name="Alves-Ferreira E."/>
            <person name="Grigg M."/>
            <person name="Lorenzi H."/>
            <person name="Galac M."/>
        </authorList>
    </citation>
    <scope>NUCLEOTIDE SEQUENCE [LARGE SCALE GENOMIC DNA]</scope>
    <source>
        <strain evidence="2 3">EAF2021</strain>
    </source>
</reference>
<name>A0ABR2HXW5_9EUKA</name>